<dbReference type="PANTHER" id="PTHR34145:SF68">
    <property type="entry name" value="FBD DOMAIN-CONTAINING PROTEIN"/>
    <property type="match status" value="1"/>
</dbReference>
<sequence length="454" mass="52220">MENRYNGENMVMVSSIHNVPGQKMYFTWQRKRKVTYIPDSCNGLPPNQRNVYQSKNCKDIISSLPDDILIHILTLLDLREAATTSVLSKRWRYVWANLSNLDFDGLSTLHGRGYSTRYESDACKYVHRVNQVVSSSLAPRIHKFRIRFLLGASYGYNIRTWVNFAMRKNVKELELNFSSCLGVGPEDPFYIESFRCYARFPSAHSLVSLSLSGLSISGYFFESFLFNFPNLERLTMKHLYCGQSKLNVVGDLLKLRHLEISYCYDYKELEISAGNLISFVYFGCKQNVKFSYVPLLNEVSVSGSHSLHTIRSLQNSGFLSQLTKLKLRMVEIQDFIQSPIRFPQCGNLKQLDFTFCDGAYHSLLIFTNLIDSCPVLHKFKLQMVGFRGNPVDIELVLYLAQFAIVFEKVILDLHLPIDGRKPSERNTCEQIEASRKQAKLLQNQLPARVLMEVL</sequence>
<dbReference type="Pfam" id="PF23622">
    <property type="entry name" value="LRR_At1g61320_AtMIF1"/>
    <property type="match status" value="1"/>
</dbReference>
<keyword evidence="3" id="KW-1185">Reference proteome</keyword>
<protein>
    <recommendedName>
        <fullName evidence="1">F-box domain-containing protein</fullName>
    </recommendedName>
</protein>
<evidence type="ECO:0000313" key="3">
    <source>
        <dbReference type="Proteomes" id="UP001153076"/>
    </source>
</evidence>
<name>A0A9Q1KXS3_9CARY</name>
<dbReference type="InterPro" id="IPR055357">
    <property type="entry name" value="LRR_At1g61320_AtMIF1"/>
</dbReference>
<dbReference type="SUPFAM" id="SSF81383">
    <property type="entry name" value="F-box domain"/>
    <property type="match status" value="1"/>
</dbReference>
<dbReference type="InterPro" id="IPR001810">
    <property type="entry name" value="F-box_dom"/>
</dbReference>
<accession>A0A9Q1KXS3</accession>
<dbReference type="AlphaFoldDB" id="A0A9Q1KXS3"/>
<dbReference type="CDD" id="cd22160">
    <property type="entry name" value="F-box_AtFBL13-like"/>
    <property type="match status" value="1"/>
</dbReference>
<dbReference type="InterPro" id="IPR036047">
    <property type="entry name" value="F-box-like_dom_sf"/>
</dbReference>
<evidence type="ECO:0000259" key="1">
    <source>
        <dbReference type="PROSITE" id="PS50181"/>
    </source>
</evidence>
<feature type="domain" description="F-box" evidence="1">
    <location>
        <begin position="58"/>
        <end position="106"/>
    </location>
</feature>
<comment type="caution">
    <text evidence="2">The sequence shown here is derived from an EMBL/GenBank/DDBJ whole genome shotgun (WGS) entry which is preliminary data.</text>
</comment>
<dbReference type="Pfam" id="PF00646">
    <property type="entry name" value="F-box"/>
    <property type="match status" value="1"/>
</dbReference>
<dbReference type="Gene3D" id="3.80.10.10">
    <property type="entry name" value="Ribonuclease Inhibitor"/>
    <property type="match status" value="1"/>
</dbReference>
<gene>
    <name evidence="2" type="ORF">Cgig2_007333</name>
</gene>
<dbReference type="PROSITE" id="PS50181">
    <property type="entry name" value="FBOX"/>
    <property type="match status" value="1"/>
</dbReference>
<dbReference type="Proteomes" id="UP001153076">
    <property type="component" value="Unassembled WGS sequence"/>
</dbReference>
<dbReference type="PANTHER" id="PTHR34145">
    <property type="entry name" value="OS02G0105600 PROTEIN"/>
    <property type="match status" value="1"/>
</dbReference>
<reference evidence="2" key="1">
    <citation type="submission" date="2022-04" db="EMBL/GenBank/DDBJ databases">
        <title>Carnegiea gigantea Genome sequencing and assembly v2.</title>
        <authorList>
            <person name="Copetti D."/>
            <person name="Sanderson M.J."/>
            <person name="Burquez A."/>
            <person name="Wojciechowski M.F."/>
        </authorList>
    </citation>
    <scope>NUCLEOTIDE SEQUENCE</scope>
    <source>
        <strain evidence="2">SGP5-SGP5p</strain>
        <tissue evidence="2">Aerial part</tissue>
    </source>
</reference>
<dbReference type="EMBL" id="JAKOGI010000007">
    <property type="protein sequence ID" value="KAJ8451850.1"/>
    <property type="molecule type" value="Genomic_DNA"/>
</dbReference>
<proteinExistence type="predicted"/>
<dbReference type="Gene3D" id="1.20.1280.50">
    <property type="match status" value="1"/>
</dbReference>
<evidence type="ECO:0000313" key="2">
    <source>
        <dbReference type="EMBL" id="KAJ8451850.1"/>
    </source>
</evidence>
<dbReference type="OrthoDB" id="613853at2759"/>
<dbReference type="InterPro" id="IPR053772">
    <property type="entry name" value="At1g61320/At1g61330-like"/>
</dbReference>
<dbReference type="SUPFAM" id="SSF52047">
    <property type="entry name" value="RNI-like"/>
    <property type="match status" value="1"/>
</dbReference>
<dbReference type="InterPro" id="IPR032675">
    <property type="entry name" value="LRR_dom_sf"/>
</dbReference>
<dbReference type="SMART" id="SM00256">
    <property type="entry name" value="FBOX"/>
    <property type="match status" value="1"/>
</dbReference>
<dbReference type="InterPro" id="IPR053781">
    <property type="entry name" value="F-box_AtFBL13-like"/>
</dbReference>
<organism evidence="2 3">
    <name type="scientific">Carnegiea gigantea</name>
    <dbReference type="NCBI Taxonomy" id="171969"/>
    <lineage>
        <taxon>Eukaryota</taxon>
        <taxon>Viridiplantae</taxon>
        <taxon>Streptophyta</taxon>
        <taxon>Embryophyta</taxon>
        <taxon>Tracheophyta</taxon>
        <taxon>Spermatophyta</taxon>
        <taxon>Magnoliopsida</taxon>
        <taxon>eudicotyledons</taxon>
        <taxon>Gunneridae</taxon>
        <taxon>Pentapetalae</taxon>
        <taxon>Caryophyllales</taxon>
        <taxon>Cactineae</taxon>
        <taxon>Cactaceae</taxon>
        <taxon>Cactoideae</taxon>
        <taxon>Echinocereeae</taxon>
        <taxon>Carnegiea</taxon>
    </lineage>
</organism>